<gene>
    <name evidence="1" type="ORF">ESA94_18205</name>
</gene>
<dbReference type="OrthoDB" id="1495264at2"/>
<accession>A0A4Q1CFB0</accession>
<name>A0A4Q1CFB0_9BACT</name>
<dbReference type="AlphaFoldDB" id="A0A4Q1CFB0"/>
<proteinExistence type="predicted"/>
<dbReference type="RefSeq" id="WP_129132368.1">
    <property type="nucleotide sequence ID" value="NZ_SDHW01000006.1"/>
</dbReference>
<evidence type="ECO:0000313" key="1">
    <source>
        <dbReference type="EMBL" id="RXK58565.1"/>
    </source>
</evidence>
<sequence length="82" mass="9502">MKANIEWISQNVSLGKRVFLFCFGDKCMSGRITEFKKIGMVNEFEIWVDFIEPDFFNKELESNNTFTINEASKILGKGEVKL</sequence>
<organism evidence="1 2">
    <name type="scientific">Lacibacter luteus</name>
    <dbReference type="NCBI Taxonomy" id="2508719"/>
    <lineage>
        <taxon>Bacteria</taxon>
        <taxon>Pseudomonadati</taxon>
        <taxon>Bacteroidota</taxon>
        <taxon>Chitinophagia</taxon>
        <taxon>Chitinophagales</taxon>
        <taxon>Chitinophagaceae</taxon>
        <taxon>Lacibacter</taxon>
    </lineage>
</organism>
<comment type="caution">
    <text evidence="1">The sequence shown here is derived from an EMBL/GenBank/DDBJ whole genome shotgun (WGS) entry which is preliminary data.</text>
</comment>
<dbReference type="Proteomes" id="UP000290204">
    <property type="component" value="Unassembled WGS sequence"/>
</dbReference>
<evidence type="ECO:0000313" key="2">
    <source>
        <dbReference type="Proteomes" id="UP000290204"/>
    </source>
</evidence>
<protein>
    <submittedName>
        <fullName evidence="1">Uncharacterized protein</fullName>
    </submittedName>
</protein>
<reference evidence="1 2" key="1">
    <citation type="submission" date="2019-01" db="EMBL/GenBank/DDBJ databases">
        <title>Lacibacter sp. strain TTM-7.</title>
        <authorList>
            <person name="Chen W.-M."/>
        </authorList>
    </citation>
    <scope>NUCLEOTIDE SEQUENCE [LARGE SCALE GENOMIC DNA]</scope>
    <source>
        <strain evidence="1 2">TTM-7</strain>
    </source>
</reference>
<keyword evidence="2" id="KW-1185">Reference proteome</keyword>
<dbReference type="EMBL" id="SDHW01000006">
    <property type="protein sequence ID" value="RXK58565.1"/>
    <property type="molecule type" value="Genomic_DNA"/>
</dbReference>